<feature type="compositionally biased region" description="Low complexity" evidence="1">
    <location>
        <begin position="207"/>
        <end position="216"/>
    </location>
</feature>
<evidence type="ECO:0000313" key="3">
    <source>
        <dbReference type="Proteomes" id="UP000613740"/>
    </source>
</evidence>
<dbReference type="OrthoDB" id="541883at2759"/>
<keyword evidence="3" id="KW-1185">Reference proteome</keyword>
<name>A0A835WIZ4_9CHLO</name>
<proteinExistence type="predicted"/>
<dbReference type="InterPro" id="IPR012223">
    <property type="entry name" value="TEII"/>
</dbReference>
<feature type="region of interest" description="Disordered" evidence="1">
    <location>
        <begin position="207"/>
        <end position="231"/>
    </location>
</feature>
<dbReference type="GO" id="GO:0008610">
    <property type="term" value="P:lipid biosynthetic process"/>
    <property type="evidence" value="ECO:0007669"/>
    <property type="project" value="TreeGrafter"/>
</dbReference>
<dbReference type="PANTHER" id="PTHR11487:SF0">
    <property type="entry name" value="S-ACYL FATTY ACID SYNTHASE THIOESTERASE, MEDIUM CHAIN"/>
    <property type="match status" value="1"/>
</dbReference>
<dbReference type="AlphaFoldDB" id="A0A835WIZ4"/>
<reference evidence="2" key="1">
    <citation type="journal article" date="2020" name="bioRxiv">
        <title>Comparative genomics of Chlamydomonas.</title>
        <authorList>
            <person name="Craig R.J."/>
            <person name="Hasan A.R."/>
            <person name="Ness R.W."/>
            <person name="Keightley P.D."/>
        </authorList>
    </citation>
    <scope>NUCLEOTIDE SEQUENCE</scope>
    <source>
        <strain evidence="2">CCAP 11/173</strain>
    </source>
</reference>
<dbReference type="InterPro" id="IPR029058">
    <property type="entry name" value="AB_hydrolase_fold"/>
</dbReference>
<protein>
    <submittedName>
        <fullName evidence="2">Uncharacterized protein</fullName>
    </submittedName>
</protein>
<dbReference type="Proteomes" id="UP000613740">
    <property type="component" value="Unassembled WGS sequence"/>
</dbReference>
<gene>
    <name evidence="2" type="ORF">HYH02_007109</name>
</gene>
<dbReference type="Gene3D" id="3.40.50.1820">
    <property type="entry name" value="alpha/beta hydrolase"/>
    <property type="match status" value="2"/>
</dbReference>
<dbReference type="EMBL" id="JAEHOD010000019">
    <property type="protein sequence ID" value="KAG2448084.1"/>
    <property type="molecule type" value="Genomic_DNA"/>
</dbReference>
<comment type="caution">
    <text evidence="2">The sequence shown here is derived from an EMBL/GenBank/DDBJ whole genome shotgun (WGS) entry which is preliminary data.</text>
</comment>
<sequence>MGAWVYHSWAPRLAALGVEVLPLELPGRNSRRREPPATNLLQMAAAVPAEPGAIHLPAHVFVSGIRAPHLSAAGHDLEPTRLHTLADPDAFWAAFTQRYGNTNPLLADPRVRQLVWPVLRADFQLAETYVMPVGRNTPLPVPLTVFGGELDGRYTREQLEAWRHHVALAAPSASHPAAASSSFSPAAAPGWRLVLLPGVGHDYVEKWQQQEQQQKQKQQEKKLQGPGAGDGGGGLGGAGLIAELEAALAAAVLAAEEAPGCY</sequence>
<evidence type="ECO:0000313" key="2">
    <source>
        <dbReference type="EMBL" id="KAG2448084.1"/>
    </source>
</evidence>
<organism evidence="2 3">
    <name type="scientific">Chlamydomonas schloesseri</name>
    <dbReference type="NCBI Taxonomy" id="2026947"/>
    <lineage>
        <taxon>Eukaryota</taxon>
        <taxon>Viridiplantae</taxon>
        <taxon>Chlorophyta</taxon>
        <taxon>core chlorophytes</taxon>
        <taxon>Chlorophyceae</taxon>
        <taxon>CS clade</taxon>
        <taxon>Chlamydomonadales</taxon>
        <taxon>Chlamydomonadaceae</taxon>
        <taxon>Chlamydomonas</taxon>
    </lineage>
</organism>
<evidence type="ECO:0000256" key="1">
    <source>
        <dbReference type="SAM" id="MobiDB-lite"/>
    </source>
</evidence>
<dbReference type="PANTHER" id="PTHR11487">
    <property type="entry name" value="THIOESTERASE"/>
    <property type="match status" value="1"/>
</dbReference>
<dbReference type="SUPFAM" id="SSF53474">
    <property type="entry name" value="alpha/beta-Hydrolases"/>
    <property type="match status" value="1"/>
</dbReference>
<accession>A0A835WIZ4</accession>